<dbReference type="GO" id="GO:0015074">
    <property type="term" value="P:DNA integration"/>
    <property type="evidence" value="ECO:0007669"/>
    <property type="project" value="InterPro"/>
</dbReference>
<dbReference type="InterPro" id="IPR001584">
    <property type="entry name" value="Integrase_cat-core"/>
</dbReference>
<dbReference type="Pfam" id="PF13683">
    <property type="entry name" value="rve_3"/>
    <property type="match status" value="1"/>
</dbReference>
<name>A0A2G7T6U8_9FLAO</name>
<dbReference type="EMBL" id="PEKC01000038">
    <property type="protein sequence ID" value="PII35655.1"/>
    <property type="molecule type" value="Genomic_DNA"/>
</dbReference>
<proteinExistence type="predicted"/>
<sequence length="211" mass="23280">MTSRSTATQAGPSQRPSPKTAARPANSSVAGLEGRRSAGRGSSQDVDCSRGAALQLRLDCAGRERVGNPNRQRQRLHRARDTQRCSGQWGSSRSHAVCSPQSNGMAKGFINTFKRDRTSRMYLRDTPTVLAELLAAFEHFNELHPHSGLRMMLPTKSSIAAESVSTSGPMQRLDRVQKYRCMTRHLGLSWITPASDHSRPSIVPCRTSDHR</sequence>
<feature type="region of interest" description="Disordered" evidence="1">
    <location>
        <begin position="1"/>
        <end position="48"/>
    </location>
</feature>
<protein>
    <recommendedName>
        <fullName evidence="2">Integrase catalytic domain-containing protein</fullName>
    </recommendedName>
</protein>
<reference evidence="3" key="1">
    <citation type="submission" date="2017-10" db="EMBL/GenBank/DDBJ databases">
        <title>Chryseobacterium sp. B5 is a hydrocarbonoclastic and plant growth promoting bacterium.</title>
        <authorList>
            <person name="Thijs S."/>
            <person name="Gkorezis P."/>
            <person name="Van Hamme J."/>
        </authorList>
    </citation>
    <scope>NUCLEOTIDE SEQUENCE</scope>
    <source>
        <strain evidence="3">B5</strain>
    </source>
</reference>
<accession>A0A2G7T6U8</accession>
<evidence type="ECO:0000256" key="1">
    <source>
        <dbReference type="SAM" id="MobiDB-lite"/>
    </source>
</evidence>
<gene>
    <name evidence="3" type="ORF">CTI11_12370</name>
</gene>
<comment type="caution">
    <text evidence="3">The sequence shown here is derived from an EMBL/GenBank/DDBJ whole genome shotgun (WGS) entry which is preliminary data.</text>
</comment>
<evidence type="ECO:0000313" key="3">
    <source>
        <dbReference type="EMBL" id="PII35655.1"/>
    </source>
</evidence>
<dbReference type="AlphaFoldDB" id="A0A2G7T6U8"/>
<feature type="region of interest" description="Disordered" evidence="1">
    <location>
        <begin position="65"/>
        <end position="101"/>
    </location>
</feature>
<feature type="compositionally biased region" description="Polar residues" evidence="1">
    <location>
        <begin position="84"/>
        <end position="101"/>
    </location>
</feature>
<organism evidence="3">
    <name type="scientific">Chryseobacterium sp. B5</name>
    <dbReference type="NCBI Taxonomy" id="2050562"/>
    <lineage>
        <taxon>Bacteria</taxon>
        <taxon>Pseudomonadati</taxon>
        <taxon>Bacteroidota</taxon>
        <taxon>Flavobacteriia</taxon>
        <taxon>Flavobacteriales</taxon>
        <taxon>Weeksellaceae</taxon>
        <taxon>Chryseobacterium group</taxon>
        <taxon>Chryseobacterium</taxon>
    </lineage>
</organism>
<feature type="domain" description="Integrase catalytic" evidence="2">
    <location>
        <begin position="98"/>
        <end position="154"/>
    </location>
</feature>
<feature type="compositionally biased region" description="Polar residues" evidence="1">
    <location>
        <begin position="1"/>
        <end position="17"/>
    </location>
</feature>
<evidence type="ECO:0000259" key="2">
    <source>
        <dbReference type="Pfam" id="PF13683"/>
    </source>
</evidence>